<protein>
    <recommendedName>
        <fullName evidence="4">Transmembrane protein</fullName>
    </recommendedName>
</protein>
<feature type="transmembrane region" description="Helical" evidence="1">
    <location>
        <begin position="287"/>
        <end position="308"/>
    </location>
</feature>
<feature type="transmembrane region" description="Helical" evidence="1">
    <location>
        <begin position="21"/>
        <end position="38"/>
    </location>
</feature>
<keyword evidence="1" id="KW-0812">Transmembrane</keyword>
<feature type="transmembrane region" description="Helical" evidence="1">
    <location>
        <begin position="209"/>
        <end position="229"/>
    </location>
</feature>
<evidence type="ECO:0000313" key="2">
    <source>
        <dbReference type="EMBL" id="HIX74005.1"/>
    </source>
</evidence>
<feature type="transmembrane region" description="Helical" evidence="1">
    <location>
        <begin position="144"/>
        <end position="164"/>
    </location>
</feature>
<proteinExistence type="predicted"/>
<keyword evidence="1" id="KW-0472">Membrane</keyword>
<gene>
    <name evidence="2" type="ORF">H9977_03035</name>
</gene>
<evidence type="ECO:0008006" key="4">
    <source>
        <dbReference type="Google" id="ProtNLM"/>
    </source>
</evidence>
<feature type="transmembrane region" description="Helical" evidence="1">
    <location>
        <begin position="81"/>
        <end position="99"/>
    </location>
</feature>
<reference evidence="2" key="2">
    <citation type="submission" date="2021-04" db="EMBL/GenBank/DDBJ databases">
        <authorList>
            <person name="Gilroy R."/>
        </authorList>
    </citation>
    <scope>NUCLEOTIDE SEQUENCE</scope>
    <source>
        <strain evidence="2">ChiGjej6B6-14162</strain>
    </source>
</reference>
<dbReference type="EMBL" id="DXEL01000026">
    <property type="protein sequence ID" value="HIX74005.1"/>
    <property type="molecule type" value="Genomic_DNA"/>
</dbReference>
<feature type="transmembrane region" description="Helical" evidence="1">
    <location>
        <begin position="176"/>
        <end position="197"/>
    </location>
</feature>
<dbReference type="AlphaFoldDB" id="A0A9D2BEV9"/>
<dbReference type="Proteomes" id="UP000886740">
    <property type="component" value="Unassembled WGS sequence"/>
</dbReference>
<evidence type="ECO:0000256" key="1">
    <source>
        <dbReference type="SAM" id="Phobius"/>
    </source>
</evidence>
<accession>A0A9D2BEV9</accession>
<name>A0A9D2BEV9_9BACT</name>
<comment type="caution">
    <text evidence="2">The sequence shown here is derived from an EMBL/GenBank/DDBJ whole genome shotgun (WGS) entry which is preliminary data.</text>
</comment>
<organism evidence="2 3">
    <name type="scientific">Candidatus Parabacteroides intestinipullorum</name>
    <dbReference type="NCBI Taxonomy" id="2838723"/>
    <lineage>
        <taxon>Bacteria</taxon>
        <taxon>Pseudomonadati</taxon>
        <taxon>Bacteroidota</taxon>
        <taxon>Bacteroidia</taxon>
        <taxon>Bacteroidales</taxon>
        <taxon>Tannerellaceae</taxon>
        <taxon>Parabacteroides</taxon>
    </lineage>
</organism>
<keyword evidence="1" id="KW-1133">Transmembrane helix</keyword>
<dbReference type="InterPro" id="IPR045692">
    <property type="entry name" value="DUF6057"/>
</dbReference>
<evidence type="ECO:0000313" key="3">
    <source>
        <dbReference type="Proteomes" id="UP000886740"/>
    </source>
</evidence>
<dbReference type="Pfam" id="PF19529">
    <property type="entry name" value="DUF6057"/>
    <property type="match status" value="1"/>
</dbReference>
<reference evidence="2" key="1">
    <citation type="journal article" date="2021" name="PeerJ">
        <title>Extensive microbial diversity within the chicken gut microbiome revealed by metagenomics and culture.</title>
        <authorList>
            <person name="Gilroy R."/>
            <person name="Ravi A."/>
            <person name="Getino M."/>
            <person name="Pursley I."/>
            <person name="Horton D.L."/>
            <person name="Alikhan N.F."/>
            <person name="Baker D."/>
            <person name="Gharbi K."/>
            <person name="Hall N."/>
            <person name="Watson M."/>
            <person name="Adriaenssens E.M."/>
            <person name="Foster-Nyarko E."/>
            <person name="Jarju S."/>
            <person name="Secka A."/>
            <person name="Antonio M."/>
            <person name="Oren A."/>
            <person name="Chaudhuri R.R."/>
            <person name="La Ragione R."/>
            <person name="Hildebrand F."/>
            <person name="Pallen M.J."/>
        </authorList>
    </citation>
    <scope>NUCLEOTIDE SEQUENCE</scope>
    <source>
        <strain evidence="2">ChiGjej6B6-14162</strain>
    </source>
</reference>
<feature type="transmembrane region" description="Helical" evidence="1">
    <location>
        <begin position="111"/>
        <end position="132"/>
    </location>
</feature>
<sequence length="485" mass="54742">MSKISFWGSVTDSDALGNRRLRIVSTLLFVVFSLALLARYGYVWKWVESLSLFVPDPVFFRSFLNNPGGMLAYAGAFLTQFLYYPFLGSCLLVLLLLGTQQLTCRLFRLEGVSYLCSFIPSFLLLTAVLDLGYTWATLKAPGHFFMPTLGVIFALSCLVLFRWVKVYYARLVLLPVIVALYPFCGFYALFAAGLCLIDECVNRPGKKSWAVALVGVVSIVLFPKLYYYGWDATEQELSRLYVAGLPPFYIRKAEFMLWLPFLLLLAYYLLLSLGASTAGVAGRSSRWRAIGSWGLFVAGMLFTLWQAYGNPNFEAGVRSSLAIEAGDWQEAAKEAGRVRVGATRDVVINGRMADSYLGRPVSQDPVPMIPATYKDSRQGLLTFMQLCGLNMNYYSGQTNICYRWAVELSVEYGFRISYLKLLVKCALLNGEYALAKKYNDQIGQTLFHKDWAERYGRMIDRPELISQDPDFARIPKDPLPNRFVE</sequence>
<feature type="transmembrane region" description="Helical" evidence="1">
    <location>
        <begin position="255"/>
        <end position="275"/>
    </location>
</feature>